<protein>
    <submittedName>
        <fullName evidence="9">Facilitated trehalose transporter Tret1</fullName>
    </submittedName>
</protein>
<dbReference type="PROSITE" id="PS50850">
    <property type="entry name" value="MFS"/>
    <property type="match status" value="1"/>
</dbReference>
<name>A0ABM3M237_BICAN</name>
<keyword evidence="2 6" id="KW-0812">Transmembrane</keyword>
<dbReference type="RefSeq" id="XP_052745013.1">
    <property type="nucleotide sequence ID" value="XM_052889053.1"/>
</dbReference>
<dbReference type="PANTHER" id="PTHR48021">
    <property type="match status" value="1"/>
</dbReference>
<dbReference type="GeneID" id="112052123"/>
<keyword evidence="3 6" id="KW-1133">Transmembrane helix</keyword>
<keyword evidence="5" id="KW-0325">Glycoprotein</keyword>
<dbReference type="InterPro" id="IPR005828">
    <property type="entry name" value="MFS_sugar_transport-like"/>
</dbReference>
<comment type="subcellular location">
    <subcellularLocation>
        <location evidence="1">Membrane</location>
        <topology evidence="1">Multi-pass membrane protein</topology>
    </subcellularLocation>
</comment>
<feature type="transmembrane region" description="Helical" evidence="6">
    <location>
        <begin position="391"/>
        <end position="412"/>
    </location>
</feature>
<feature type="transmembrane region" description="Helical" evidence="6">
    <location>
        <begin position="418"/>
        <end position="438"/>
    </location>
</feature>
<evidence type="ECO:0000256" key="5">
    <source>
        <dbReference type="ARBA" id="ARBA00023180"/>
    </source>
</evidence>
<dbReference type="InterPro" id="IPR020846">
    <property type="entry name" value="MFS_dom"/>
</dbReference>
<feature type="domain" description="Major facilitator superfamily (MFS) profile" evidence="7">
    <location>
        <begin position="14"/>
        <end position="442"/>
    </location>
</feature>
<dbReference type="PANTHER" id="PTHR48021:SF1">
    <property type="entry name" value="GH07001P-RELATED"/>
    <property type="match status" value="1"/>
</dbReference>
<evidence type="ECO:0000256" key="2">
    <source>
        <dbReference type="ARBA" id="ARBA00022692"/>
    </source>
</evidence>
<evidence type="ECO:0000313" key="9">
    <source>
        <dbReference type="RefSeq" id="XP_052745013.1"/>
    </source>
</evidence>
<feature type="transmembrane region" description="Helical" evidence="6">
    <location>
        <begin position="85"/>
        <end position="103"/>
    </location>
</feature>
<dbReference type="InterPro" id="IPR036259">
    <property type="entry name" value="MFS_trans_sf"/>
</dbReference>
<sequence>MFLQNPGIRRQVIVSLCCYIGPILGGYGGGWSGPIIPKLRDLEQSPLPYYLTEAQLALVGSFAYLGAIPGPYITTWLLNSKGRKPCLIGAAILGVIGFIFKAISKNLAMLYIGRFLTSVSFGTNTVINFVYLGEIASANIRGILMSIMGVMFTVGSTMVFSIAPYVSYRVSVYIPLAINVFQVFVLFTLPESPIFYAIQGKRKEMIAVLEDLGRPNDADKIVSTADELTETNTSTIKEWKELFMVRSNRKALFIVVVINVLQHGSGIMAVLFFSAAIFDMAGSNIDSNLAMIIIGCCQLVGSAVTPLFIESTGRKRILIISTSVCAISMFTLGLYFYLLSKGFPVVYTINWLPLVVLILFFISYDFGLGIIPNTLMGEMFTSNVRSKGSTLTLTTSWLFGFLVSTAFGAFFVTIGGHVAFWFFSGTCACALLFTIFVVPETKGKTLLEIQQSL</sequence>
<keyword evidence="4 6" id="KW-0472">Membrane</keyword>
<dbReference type="Pfam" id="PF00083">
    <property type="entry name" value="Sugar_tr"/>
    <property type="match status" value="1"/>
</dbReference>
<feature type="transmembrane region" description="Helical" evidence="6">
    <location>
        <begin position="351"/>
        <end position="371"/>
    </location>
</feature>
<evidence type="ECO:0000256" key="4">
    <source>
        <dbReference type="ARBA" id="ARBA00023136"/>
    </source>
</evidence>
<feature type="transmembrane region" description="Helical" evidence="6">
    <location>
        <begin position="289"/>
        <end position="309"/>
    </location>
</feature>
<feature type="transmembrane region" description="Helical" evidence="6">
    <location>
        <begin position="109"/>
        <end position="131"/>
    </location>
</feature>
<feature type="transmembrane region" description="Helical" evidence="6">
    <location>
        <begin position="56"/>
        <end position="78"/>
    </location>
</feature>
<dbReference type="InterPro" id="IPR050549">
    <property type="entry name" value="MFS_Trehalose_Transporter"/>
</dbReference>
<keyword evidence="8" id="KW-1185">Reference proteome</keyword>
<dbReference type="Proteomes" id="UP001652582">
    <property type="component" value="Chromosome 24"/>
</dbReference>
<reference evidence="9" key="1">
    <citation type="submission" date="2025-08" db="UniProtKB">
        <authorList>
            <consortium name="RefSeq"/>
        </authorList>
    </citation>
    <scope>IDENTIFICATION</scope>
</reference>
<feature type="transmembrane region" description="Helical" evidence="6">
    <location>
        <begin position="143"/>
        <end position="166"/>
    </location>
</feature>
<dbReference type="PRINTS" id="PR00171">
    <property type="entry name" value="SUGRTRNSPORT"/>
</dbReference>
<feature type="transmembrane region" description="Helical" evidence="6">
    <location>
        <begin position="316"/>
        <end position="339"/>
    </location>
</feature>
<evidence type="ECO:0000313" key="8">
    <source>
        <dbReference type="Proteomes" id="UP001652582"/>
    </source>
</evidence>
<evidence type="ECO:0000256" key="3">
    <source>
        <dbReference type="ARBA" id="ARBA00022989"/>
    </source>
</evidence>
<feature type="transmembrane region" description="Helical" evidence="6">
    <location>
        <begin position="251"/>
        <end position="277"/>
    </location>
</feature>
<gene>
    <name evidence="9" type="primary">LOC112052123</name>
</gene>
<evidence type="ECO:0000256" key="6">
    <source>
        <dbReference type="SAM" id="Phobius"/>
    </source>
</evidence>
<organism evidence="8 9">
    <name type="scientific">Bicyclus anynana</name>
    <name type="common">Squinting bush brown butterfly</name>
    <dbReference type="NCBI Taxonomy" id="110368"/>
    <lineage>
        <taxon>Eukaryota</taxon>
        <taxon>Metazoa</taxon>
        <taxon>Ecdysozoa</taxon>
        <taxon>Arthropoda</taxon>
        <taxon>Hexapoda</taxon>
        <taxon>Insecta</taxon>
        <taxon>Pterygota</taxon>
        <taxon>Neoptera</taxon>
        <taxon>Endopterygota</taxon>
        <taxon>Lepidoptera</taxon>
        <taxon>Glossata</taxon>
        <taxon>Ditrysia</taxon>
        <taxon>Papilionoidea</taxon>
        <taxon>Nymphalidae</taxon>
        <taxon>Satyrinae</taxon>
        <taxon>Satyrini</taxon>
        <taxon>Mycalesina</taxon>
        <taxon>Bicyclus</taxon>
    </lineage>
</organism>
<feature type="transmembrane region" description="Helical" evidence="6">
    <location>
        <begin position="12"/>
        <end position="36"/>
    </location>
</feature>
<feature type="transmembrane region" description="Helical" evidence="6">
    <location>
        <begin position="172"/>
        <end position="198"/>
    </location>
</feature>
<dbReference type="InterPro" id="IPR003663">
    <property type="entry name" value="Sugar/inositol_transpt"/>
</dbReference>
<proteinExistence type="predicted"/>
<evidence type="ECO:0000259" key="7">
    <source>
        <dbReference type="PROSITE" id="PS50850"/>
    </source>
</evidence>
<accession>A0ABM3M237</accession>
<dbReference type="Gene3D" id="1.20.1250.20">
    <property type="entry name" value="MFS general substrate transporter like domains"/>
    <property type="match status" value="1"/>
</dbReference>
<evidence type="ECO:0000256" key="1">
    <source>
        <dbReference type="ARBA" id="ARBA00004141"/>
    </source>
</evidence>
<dbReference type="SUPFAM" id="SSF103473">
    <property type="entry name" value="MFS general substrate transporter"/>
    <property type="match status" value="1"/>
</dbReference>